<evidence type="ECO:0000313" key="2">
    <source>
        <dbReference type="Proteomes" id="UP000521922"/>
    </source>
</evidence>
<accession>A0A7Y9AUY0</accession>
<sequence length="312" mass="33691">MPRPRTFDPADVDALLRRQDGIATHAQLVQTGMTVSTIARWANRGPWQRVLPGVVAGHRGTLTQRQRRLGALAYAGVDAVLSGEHAMDLHGTTTDRIRVLPQVLVLVPWTRTRLSSGFVTVERTERPPRVQLCAGLPTAPPARAAADAARHGADVDRVRELFGATLHRGRCTLAELVTEVLEGPTQRSAAARAVLTEASAGTRSAAEGRVHRVVARSSLPQPLWNEDVVVGGLFVGTADAWWPDLGVALEVDSIRWHSTPGDLRRTQAKQRRYAAAGVLLLTVAPSDVTRDPAGFLRQLATTLEAGARRRSG</sequence>
<evidence type="ECO:0000313" key="1">
    <source>
        <dbReference type="EMBL" id="NYD20805.1"/>
    </source>
</evidence>
<dbReference type="Proteomes" id="UP000521922">
    <property type="component" value="Unassembled WGS sequence"/>
</dbReference>
<proteinExistence type="predicted"/>
<dbReference type="RefSeq" id="WP_179748674.1">
    <property type="nucleotide sequence ID" value="NZ_BAAAGN010000002.1"/>
</dbReference>
<protein>
    <recommendedName>
        <fullName evidence="3">DUF559 domain-containing protein</fullName>
    </recommendedName>
</protein>
<gene>
    <name evidence="1" type="ORF">BJ968_000345</name>
</gene>
<dbReference type="AlphaFoldDB" id="A0A7Y9AUY0"/>
<evidence type="ECO:0008006" key="3">
    <source>
        <dbReference type="Google" id="ProtNLM"/>
    </source>
</evidence>
<dbReference type="EMBL" id="JACCBB010000001">
    <property type="protein sequence ID" value="NYD20805.1"/>
    <property type="molecule type" value="Genomic_DNA"/>
</dbReference>
<reference evidence="1 2" key="1">
    <citation type="submission" date="2020-07" db="EMBL/GenBank/DDBJ databases">
        <title>Sequencing the genomes of 1000 actinobacteria strains.</title>
        <authorList>
            <person name="Klenk H.-P."/>
        </authorList>
    </citation>
    <scope>NUCLEOTIDE SEQUENCE [LARGE SCALE GENOMIC DNA]</scope>
    <source>
        <strain evidence="1 2">DSM 7487</strain>
    </source>
</reference>
<comment type="caution">
    <text evidence="1">The sequence shown here is derived from an EMBL/GenBank/DDBJ whole genome shotgun (WGS) entry which is preliminary data.</text>
</comment>
<keyword evidence="2" id="KW-1185">Reference proteome</keyword>
<organism evidence="1 2">
    <name type="scientific">Kineococcus aurantiacus</name>
    <dbReference type="NCBI Taxonomy" id="37633"/>
    <lineage>
        <taxon>Bacteria</taxon>
        <taxon>Bacillati</taxon>
        <taxon>Actinomycetota</taxon>
        <taxon>Actinomycetes</taxon>
        <taxon>Kineosporiales</taxon>
        <taxon>Kineosporiaceae</taxon>
        <taxon>Kineococcus</taxon>
    </lineage>
</organism>
<name>A0A7Y9AUY0_9ACTN</name>